<dbReference type="AlphaFoldDB" id="A0A9W5WVA5"/>
<keyword evidence="2" id="KW-1185">Reference proteome</keyword>
<name>A0A9W5WVA5_BABOV</name>
<organism evidence="1 2">
    <name type="scientific">Babesia ovis</name>
    <dbReference type="NCBI Taxonomy" id="5869"/>
    <lineage>
        <taxon>Eukaryota</taxon>
        <taxon>Sar</taxon>
        <taxon>Alveolata</taxon>
        <taxon>Apicomplexa</taxon>
        <taxon>Aconoidasida</taxon>
        <taxon>Piroplasmida</taxon>
        <taxon>Babesiidae</taxon>
        <taxon>Babesia</taxon>
    </lineage>
</organism>
<accession>A0A9W5WVA5</accession>
<dbReference type="EMBL" id="BLIY01000017">
    <property type="protein sequence ID" value="GFE54746.1"/>
    <property type="molecule type" value="Genomic_DNA"/>
</dbReference>
<gene>
    <name evidence="1" type="ORF">BaOVIS_021500</name>
</gene>
<dbReference type="Proteomes" id="UP001057455">
    <property type="component" value="Unassembled WGS sequence"/>
</dbReference>
<protein>
    <submittedName>
        <fullName evidence="1">Translation factor Sua5, putative</fullName>
    </submittedName>
</protein>
<reference evidence="1" key="1">
    <citation type="submission" date="2019-12" db="EMBL/GenBank/DDBJ databases">
        <title>Genome sequence of Babesia ovis.</title>
        <authorList>
            <person name="Yamagishi J."/>
            <person name="Sevinc F."/>
            <person name="Xuan X."/>
        </authorList>
    </citation>
    <scope>NUCLEOTIDE SEQUENCE</scope>
    <source>
        <strain evidence="1">Selcuk</strain>
    </source>
</reference>
<sequence>MGSWSSIDWRSSGRLDVRGGTATREAIVTGFSSTMYDMGGRSPSSISDRVVGASLKDSLSLSEKGSTAWTTGTVALTLESDFGIGTLIWFGLTTIFAKLPIFARNLAFLLFNPLAAFFINSSPNGIGGGSGSTGLAGGGGVALFFGVTGACLGAMSSAIIAPGTVGVVVPDLGVVLSTDVLALVPVTVSTDFLESVTLVASPSELTNREGRLGCSTLAPLATKGALTFGKIPPPGAPKG</sequence>
<evidence type="ECO:0000313" key="2">
    <source>
        <dbReference type="Proteomes" id="UP001057455"/>
    </source>
</evidence>
<evidence type="ECO:0000313" key="1">
    <source>
        <dbReference type="EMBL" id="GFE54746.1"/>
    </source>
</evidence>
<comment type="caution">
    <text evidence="1">The sequence shown here is derived from an EMBL/GenBank/DDBJ whole genome shotgun (WGS) entry which is preliminary data.</text>
</comment>
<proteinExistence type="predicted"/>